<feature type="compositionally biased region" description="Low complexity" evidence="4">
    <location>
        <begin position="180"/>
        <end position="192"/>
    </location>
</feature>
<keyword evidence="1 2" id="KW-0802">TPR repeat</keyword>
<dbReference type="OMA" id="LPENGWW"/>
<keyword evidence="3" id="KW-0862">Zinc</keyword>
<dbReference type="SMART" id="SM00028">
    <property type="entry name" value="TPR"/>
    <property type="match status" value="3"/>
</dbReference>
<dbReference type="InterPro" id="IPR051966">
    <property type="entry name" value="RPAP3"/>
</dbReference>
<feature type="region of interest" description="Disordered" evidence="4">
    <location>
        <begin position="170"/>
        <end position="197"/>
    </location>
</feature>
<dbReference type="Proteomes" id="UP000053558">
    <property type="component" value="Unassembled WGS sequence"/>
</dbReference>
<feature type="domain" description="C3H1-type" evidence="5">
    <location>
        <begin position="197"/>
        <end position="224"/>
    </location>
</feature>
<dbReference type="eggNOG" id="KOG0543">
    <property type="taxonomic scope" value="Eukaryota"/>
</dbReference>
<dbReference type="InterPro" id="IPR011990">
    <property type="entry name" value="TPR-like_helical_dom_sf"/>
</dbReference>
<evidence type="ECO:0000313" key="6">
    <source>
        <dbReference type="EMBL" id="EIW74040.1"/>
    </source>
</evidence>
<dbReference type="Gene3D" id="1.25.40.10">
    <property type="entry name" value="Tetratricopeptide repeat domain"/>
    <property type="match status" value="1"/>
</dbReference>
<dbReference type="GO" id="GO:0008270">
    <property type="term" value="F:zinc ion binding"/>
    <property type="evidence" value="ECO:0007669"/>
    <property type="project" value="UniProtKB-KW"/>
</dbReference>
<gene>
    <name evidence="6" type="ORF">CONPUDRAFT_170333</name>
</gene>
<evidence type="ECO:0000256" key="4">
    <source>
        <dbReference type="SAM" id="MobiDB-lite"/>
    </source>
</evidence>
<dbReference type="AlphaFoldDB" id="R7SDU0"/>
<evidence type="ECO:0000256" key="3">
    <source>
        <dbReference type="PROSITE-ProRule" id="PRU00723"/>
    </source>
</evidence>
<feature type="zinc finger region" description="C3H1-type" evidence="3">
    <location>
        <begin position="197"/>
        <end position="224"/>
    </location>
</feature>
<feature type="compositionally biased region" description="Basic and acidic residues" evidence="4">
    <location>
        <begin position="23"/>
        <end position="48"/>
    </location>
</feature>
<dbReference type="EMBL" id="JH711595">
    <property type="protein sequence ID" value="EIW74040.1"/>
    <property type="molecule type" value="Genomic_DNA"/>
</dbReference>
<feature type="repeat" description="TPR" evidence="2">
    <location>
        <begin position="112"/>
        <end position="145"/>
    </location>
</feature>
<dbReference type="GO" id="GO:0101031">
    <property type="term" value="C:protein folding chaperone complex"/>
    <property type="evidence" value="ECO:0007669"/>
    <property type="project" value="TreeGrafter"/>
</dbReference>
<reference evidence="7" key="1">
    <citation type="journal article" date="2012" name="Science">
        <title>The Paleozoic origin of enzymatic lignin decomposition reconstructed from 31 fungal genomes.</title>
        <authorList>
            <person name="Floudas D."/>
            <person name="Binder M."/>
            <person name="Riley R."/>
            <person name="Barry K."/>
            <person name="Blanchette R.A."/>
            <person name="Henrissat B."/>
            <person name="Martinez A.T."/>
            <person name="Otillar R."/>
            <person name="Spatafora J.W."/>
            <person name="Yadav J.S."/>
            <person name="Aerts A."/>
            <person name="Benoit I."/>
            <person name="Boyd A."/>
            <person name="Carlson A."/>
            <person name="Copeland A."/>
            <person name="Coutinho P.M."/>
            <person name="de Vries R.P."/>
            <person name="Ferreira P."/>
            <person name="Findley K."/>
            <person name="Foster B."/>
            <person name="Gaskell J."/>
            <person name="Glotzer D."/>
            <person name="Gorecki P."/>
            <person name="Heitman J."/>
            <person name="Hesse C."/>
            <person name="Hori C."/>
            <person name="Igarashi K."/>
            <person name="Jurgens J.A."/>
            <person name="Kallen N."/>
            <person name="Kersten P."/>
            <person name="Kohler A."/>
            <person name="Kuees U."/>
            <person name="Kumar T.K.A."/>
            <person name="Kuo A."/>
            <person name="LaButti K."/>
            <person name="Larrondo L.F."/>
            <person name="Lindquist E."/>
            <person name="Ling A."/>
            <person name="Lombard V."/>
            <person name="Lucas S."/>
            <person name="Lundell T."/>
            <person name="Martin R."/>
            <person name="McLaughlin D.J."/>
            <person name="Morgenstern I."/>
            <person name="Morin E."/>
            <person name="Murat C."/>
            <person name="Nagy L.G."/>
            <person name="Nolan M."/>
            <person name="Ohm R.A."/>
            <person name="Patyshakuliyeva A."/>
            <person name="Rokas A."/>
            <person name="Ruiz-Duenas F.J."/>
            <person name="Sabat G."/>
            <person name="Salamov A."/>
            <person name="Samejima M."/>
            <person name="Schmutz J."/>
            <person name="Slot J.C."/>
            <person name="St John F."/>
            <person name="Stenlid J."/>
            <person name="Sun H."/>
            <person name="Sun S."/>
            <person name="Syed K."/>
            <person name="Tsang A."/>
            <person name="Wiebenga A."/>
            <person name="Young D."/>
            <person name="Pisabarro A."/>
            <person name="Eastwood D.C."/>
            <person name="Martin F."/>
            <person name="Cullen D."/>
            <person name="Grigoriev I.V."/>
            <person name="Hibbett D.S."/>
        </authorList>
    </citation>
    <scope>NUCLEOTIDE SEQUENCE [LARGE SCALE GENOMIC DNA]</scope>
    <source>
        <strain evidence="7">RWD-64-598 SS2</strain>
    </source>
</reference>
<feature type="domain" description="C3H1-type" evidence="5">
    <location>
        <begin position="231"/>
        <end position="259"/>
    </location>
</feature>
<keyword evidence="3" id="KW-0863">Zinc-finger</keyword>
<feature type="zinc finger region" description="C3H1-type" evidence="3">
    <location>
        <begin position="231"/>
        <end position="259"/>
    </location>
</feature>
<dbReference type="SMART" id="SM00356">
    <property type="entry name" value="ZnF_C3H1"/>
    <property type="match status" value="2"/>
</dbReference>
<feature type="compositionally biased region" description="Basic residues" evidence="4">
    <location>
        <begin position="300"/>
        <end position="314"/>
    </location>
</feature>
<dbReference type="PROSITE" id="PS50005">
    <property type="entry name" value="TPR"/>
    <property type="match status" value="1"/>
</dbReference>
<feature type="region of interest" description="Disordered" evidence="4">
    <location>
        <begin position="290"/>
        <end position="324"/>
    </location>
</feature>
<dbReference type="KEGG" id="cput:CONPUDRAFT_170333"/>
<dbReference type="PANTHER" id="PTHR46423:SF1">
    <property type="entry name" value="RNA POLYMERASE II-ASSOCIATED PROTEIN 3"/>
    <property type="match status" value="1"/>
</dbReference>
<feature type="compositionally biased region" description="Low complexity" evidence="4">
    <location>
        <begin position="290"/>
        <end position="299"/>
    </location>
</feature>
<evidence type="ECO:0000313" key="7">
    <source>
        <dbReference type="Proteomes" id="UP000053558"/>
    </source>
</evidence>
<protein>
    <submittedName>
        <fullName evidence="6">TPR-like protein</fullName>
    </submittedName>
</protein>
<dbReference type="RefSeq" id="XP_007775757.1">
    <property type="nucleotide sequence ID" value="XM_007777567.1"/>
</dbReference>
<name>R7SDU0_CONPW</name>
<keyword evidence="7" id="KW-1185">Reference proteome</keyword>
<dbReference type="OrthoDB" id="245563at2759"/>
<evidence type="ECO:0000256" key="1">
    <source>
        <dbReference type="ARBA" id="ARBA00022803"/>
    </source>
</evidence>
<sequence length="365" mass="40464">MSDHKPSGSSTLKPAHEPVIAQKLKDRAEQRRLKAQERREKSDKLREKGNESFRIGHYECAADFYKKAQKVHGERRQPIILSNLAAALLKLGEWEGAHFAAEGALTTDATNLKARFRRGVARKELEQYEAAMIDFKVILDQDPNNAEVKAHYEAAKKLFDAGKGVPAEFDDDMPQYDPTGSMFESESESGSSDAEHEGNSIPCRFYNHDGCKRGHACAYSHKNDDLSVRDGLGKNVCIYFLLGKCKFGAEKCIYSHTKAYLPDGWWNHPEYREAFEIALPMKLELIAASSGSGPSSGMPKKGKKKGKRGGKKKVIPSVYNSDDDDLHDGGVLGFSASDVEELAMQGIKPWDDEAADALAVLNGYY</sequence>
<dbReference type="Gene3D" id="3.30.1370.210">
    <property type="match status" value="1"/>
</dbReference>
<accession>R7SDU0</accession>
<dbReference type="SUPFAM" id="SSF48452">
    <property type="entry name" value="TPR-like"/>
    <property type="match status" value="1"/>
</dbReference>
<organism evidence="6 7">
    <name type="scientific">Coniophora puteana (strain RWD-64-598)</name>
    <name type="common">Brown rot fungus</name>
    <dbReference type="NCBI Taxonomy" id="741705"/>
    <lineage>
        <taxon>Eukaryota</taxon>
        <taxon>Fungi</taxon>
        <taxon>Dikarya</taxon>
        <taxon>Basidiomycota</taxon>
        <taxon>Agaricomycotina</taxon>
        <taxon>Agaricomycetes</taxon>
        <taxon>Agaricomycetidae</taxon>
        <taxon>Boletales</taxon>
        <taxon>Coniophorineae</taxon>
        <taxon>Coniophoraceae</taxon>
        <taxon>Coniophora</taxon>
    </lineage>
</organism>
<evidence type="ECO:0000259" key="5">
    <source>
        <dbReference type="PROSITE" id="PS50103"/>
    </source>
</evidence>
<dbReference type="InterPro" id="IPR000571">
    <property type="entry name" value="Znf_CCCH"/>
</dbReference>
<dbReference type="PROSITE" id="PS50103">
    <property type="entry name" value="ZF_C3H1"/>
    <property type="match status" value="2"/>
</dbReference>
<feature type="region of interest" description="Disordered" evidence="4">
    <location>
        <begin position="1"/>
        <end position="48"/>
    </location>
</feature>
<proteinExistence type="predicted"/>
<dbReference type="GeneID" id="19206432"/>
<dbReference type="PANTHER" id="PTHR46423">
    <property type="entry name" value="RNA POLYMERASE II-ASSOCIATED PROTEIN 3"/>
    <property type="match status" value="1"/>
</dbReference>
<evidence type="ECO:0000256" key="2">
    <source>
        <dbReference type="PROSITE-ProRule" id="PRU00339"/>
    </source>
</evidence>
<keyword evidence="3" id="KW-0479">Metal-binding</keyword>
<dbReference type="InterPro" id="IPR019734">
    <property type="entry name" value="TPR_rpt"/>
</dbReference>